<dbReference type="Pfam" id="PF01890">
    <property type="entry name" value="CbiG_C"/>
    <property type="match status" value="1"/>
</dbReference>
<dbReference type="AlphaFoldDB" id="A0A6I5RPB7"/>
<comment type="caution">
    <text evidence="2">The sequence shown here is derived from an EMBL/GenBank/DDBJ whole genome shotgun (WGS) entry which is preliminary data.</text>
</comment>
<dbReference type="InterPro" id="IPR052553">
    <property type="entry name" value="CbiG_hydrolase"/>
</dbReference>
<dbReference type="PANTHER" id="PTHR37477">
    <property type="entry name" value="COBALT-PRECORRIN-5A HYDROLASE"/>
    <property type="match status" value="1"/>
</dbReference>
<dbReference type="InterPro" id="IPR036518">
    <property type="entry name" value="CobE/GbiG_C_sf"/>
</dbReference>
<dbReference type="Proteomes" id="UP000471751">
    <property type="component" value="Unassembled WGS sequence"/>
</dbReference>
<dbReference type="SUPFAM" id="SSF159664">
    <property type="entry name" value="CobE/GbiG C-terminal domain-like"/>
    <property type="match status" value="1"/>
</dbReference>
<keyword evidence="3" id="KW-1185">Reference proteome</keyword>
<dbReference type="EMBL" id="JAAHBT010000053">
    <property type="protein sequence ID" value="NES09436.1"/>
    <property type="molecule type" value="Genomic_DNA"/>
</dbReference>
<accession>A0A6I5RPB7</accession>
<protein>
    <submittedName>
        <fullName evidence="2">Cobalamin biosynthesis protein</fullName>
    </submittedName>
</protein>
<dbReference type="GO" id="GO:0009236">
    <property type="term" value="P:cobalamin biosynthetic process"/>
    <property type="evidence" value="ECO:0007669"/>
    <property type="project" value="InterPro"/>
</dbReference>
<gene>
    <name evidence="2" type="ORF">G3O07_06325</name>
</gene>
<dbReference type="InterPro" id="IPR002750">
    <property type="entry name" value="CobE/GbiG_C"/>
</dbReference>
<evidence type="ECO:0000313" key="2">
    <source>
        <dbReference type="EMBL" id="NES09436.1"/>
    </source>
</evidence>
<dbReference type="PANTHER" id="PTHR37477:SF1">
    <property type="entry name" value="COBALT-PRECORRIN-5A HYDROLASE"/>
    <property type="match status" value="1"/>
</dbReference>
<sequence length="141" mass="14734">MPERPNPLRVFAGLGCRRGCSVTALSDLLDQVLQAHGLTRDSLGGIASIELKSQEPGLHALAAQLGIPLLFFSAAELAAFESRLTHRSINAFTHSGCYGVAESAALAVAEQLDATPAQLCVSRRTSINATLALACGSTFGR</sequence>
<evidence type="ECO:0000313" key="3">
    <source>
        <dbReference type="Proteomes" id="UP000471751"/>
    </source>
</evidence>
<proteinExistence type="predicted"/>
<evidence type="ECO:0000259" key="1">
    <source>
        <dbReference type="Pfam" id="PF01890"/>
    </source>
</evidence>
<organism evidence="2 3">
    <name type="scientific">Pseudomonas laurentiana</name>
    <dbReference type="NCBI Taxonomy" id="2364649"/>
    <lineage>
        <taxon>Bacteria</taxon>
        <taxon>Pseudomonadati</taxon>
        <taxon>Pseudomonadota</taxon>
        <taxon>Gammaproteobacteria</taxon>
        <taxon>Pseudomonadales</taxon>
        <taxon>Pseudomonadaceae</taxon>
        <taxon>Pseudomonas</taxon>
    </lineage>
</organism>
<feature type="domain" description="CobE/GbiG C-terminal" evidence="1">
    <location>
        <begin position="11"/>
        <end position="134"/>
    </location>
</feature>
<dbReference type="Gene3D" id="3.30.420.180">
    <property type="entry name" value="CobE/GbiG C-terminal domain"/>
    <property type="match status" value="1"/>
</dbReference>
<name>A0A6I5RPB7_9PSED</name>
<reference evidence="2 3" key="1">
    <citation type="submission" date="2020-02" db="EMBL/GenBank/DDBJ databases">
        <title>Broccoli isolated Pseudomonas sp.</title>
        <authorList>
            <person name="Fujikawa T."/>
            <person name="Sawada H."/>
        </authorList>
    </citation>
    <scope>NUCLEOTIDE SEQUENCE [LARGE SCALE GENOMIC DNA]</scope>
    <source>
        <strain evidence="2 3">JCM 32154</strain>
    </source>
</reference>
<dbReference type="RefSeq" id="WP_163933789.1">
    <property type="nucleotide sequence ID" value="NZ_BMQU01000002.1"/>
</dbReference>